<evidence type="ECO:0000313" key="2">
    <source>
        <dbReference type="EMBL" id="KAJ7067737.1"/>
    </source>
</evidence>
<comment type="caution">
    <text evidence="2">The sequence shown here is derived from an EMBL/GenBank/DDBJ whole genome shotgun (WGS) entry which is preliminary data.</text>
</comment>
<dbReference type="AlphaFoldDB" id="A0AAD6XDP6"/>
<sequence length="726" mass="80177">MQWLPRGFLGPLTSTPASIPRLPNSDSDLFLMRFLKDTFLAKMQEFGLVVSQTSSISLLLTDHISNIANELRARGLDIAASNMSVLSHEDQPLAHLYVVNRGVPRPSDNQIRLRQLPLRPNSTLGEIGANRVQFALPGLCIETFEGQNHLCLYFGQTARTHHCLSQRIYTMFPRDRVREEWTLADGDSSCGKSDHDLGLDDDDDDDFENLPLTPTPASVPNTRILRSTQVVSNLREVPPTITASDTPSLPATMWEEPWQPHLRVVHDSFREDSVYLEATNGIPSQSVLYKGESVEEAADDLIKTIGRCVDEGDFTGVLFEDQGAVIYRPGTRTILSSGDGVLREVFHAAHKKLLETTGPQWLTPRLDEKLSMLFIRSQGLGQQRNVFGPRQRAIATATAFWSLRLIKGLAVDPVDPGLIQFLLNDCDLRSITPRFMAEYHPGFKTVLDAWRLAGPMGNVNEPGIVNQLATFHDLEIRAVAGRDQQTHDGLFVEMIYRTQVGSEPPSHIDVVAAARGAHLACRNGWTFTKHLRSVAGGSDALIRRTMASVMGPHSILARITVVADPALLGPITAAMGGESIMDILSDYLMGSGIPCPTLFESAKQHFPPGLDYSLVDSPVYRAQSFAWAISGSPYLPTNLGNIRIILVGDNDPLYLGTRSPTLLPAMLSGGTFSLRTCFLECRIPASFLLAAAQASYTENEPRCRRDFIHHWLLCQSLNVIENHTFA</sequence>
<dbReference type="EMBL" id="JARJCN010000151">
    <property type="protein sequence ID" value="KAJ7067737.1"/>
    <property type="molecule type" value="Genomic_DNA"/>
</dbReference>
<feature type="region of interest" description="Disordered" evidence="1">
    <location>
        <begin position="184"/>
        <end position="219"/>
    </location>
</feature>
<dbReference type="Proteomes" id="UP001222325">
    <property type="component" value="Unassembled WGS sequence"/>
</dbReference>
<evidence type="ECO:0000313" key="3">
    <source>
        <dbReference type="Proteomes" id="UP001222325"/>
    </source>
</evidence>
<keyword evidence="3" id="KW-1185">Reference proteome</keyword>
<proteinExistence type="predicted"/>
<feature type="compositionally biased region" description="Acidic residues" evidence="1">
    <location>
        <begin position="199"/>
        <end position="208"/>
    </location>
</feature>
<name>A0AAD6XDP6_9AGAR</name>
<reference evidence="2" key="1">
    <citation type="submission" date="2023-03" db="EMBL/GenBank/DDBJ databases">
        <title>Massive genome expansion in bonnet fungi (Mycena s.s.) driven by repeated elements and novel gene families across ecological guilds.</title>
        <authorList>
            <consortium name="Lawrence Berkeley National Laboratory"/>
            <person name="Harder C.B."/>
            <person name="Miyauchi S."/>
            <person name="Viragh M."/>
            <person name="Kuo A."/>
            <person name="Thoen E."/>
            <person name="Andreopoulos B."/>
            <person name="Lu D."/>
            <person name="Skrede I."/>
            <person name="Drula E."/>
            <person name="Henrissat B."/>
            <person name="Morin E."/>
            <person name="Kohler A."/>
            <person name="Barry K."/>
            <person name="LaButti K."/>
            <person name="Morin E."/>
            <person name="Salamov A."/>
            <person name="Lipzen A."/>
            <person name="Mereny Z."/>
            <person name="Hegedus B."/>
            <person name="Baldrian P."/>
            <person name="Stursova M."/>
            <person name="Weitz H."/>
            <person name="Taylor A."/>
            <person name="Grigoriev I.V."/>
            <person name="Nagy L.G."/>
            <person name="Martin F."/>
            <person name="Kauserud H."/>
        </authorList>
    </citation>
    <scope>NUCLEOTIDE SEQUENCE</scope>
    <source>
        <strain evidence="2">CBHHK173m</strain>
    </source>
</reference>
<accession>A0AAD6XDP6</accession>
<gene>
    <name evidence="2" type="ORF">B0H15DRAFT_807444</name>
</gene>
<organism evidence="2 3">
    <name type="scientific">Mycena belliarum</name>
    <dbReference type="NCBI Taxonomy" id="1033014"/>
    <lineage>
        <taxon>Eukaryota</taxon>
        <taxon>Fungi</taxon>
        <taxon>Dikarya</taxon>
        <taxon>Basidiomycota</taxon>
        <taxon>Agaricomycotina</taxon>
        <taxon>Agaricomycetes</taxon>
        <taxon>Agaricomycetidae</taxon>
        <taxon>Agaricales</taxon>
        <taxon>Marasmiineae</taxon>
        <taxon>Mycenaceae</taxon>
        <taxon>Mycena</taxon>
    </lineage>
</organism>
<evidence type="ECO:0000256" key="1">
    <source>
        <dbReference type="SAM" id="MobiDB-lite"/>
    </source>
</evidence>
<protein>
    <submittedName>
        <fullName evidence="2">Uncharacterized protein</fullName>
    </submittedName>
</protein>